<evidence type="ECO:0000256" key="4">
    <source>
        <dbReference type="ARBA" id="ARBA00023242"/>
    </source>
</evidence>
<evidence type="ECO:0000313" key="7">
    <source>
        <dbReference type="EMBL" id="KAF6017277.1"/>
    </source>
</evidence>
<evidence type="ECO:0000313" key="8">
    <source>
        <dbReference type="Proteomes" id="UP000593567"/>
    </source>
</evidence>
<comment type="caution">
    <text evidence="7">The sequence shown here is derived from an EMBL/GenBank/DDBJ whole genome shotgun (WGS) entry which is preliminary data.</text>
</comment>
<comment type="similarity">
    <text evidence="6">Belongs to the MPP10 family.</text>
</comment>
<evidence type="ECO:0000256" key="1">
    <source>
        <dbReference type="ARBA" id="ARBA00004604"/>
    </source>
</evidence>
<name>A0A7J7IUP7_BUGNE</name>
<dbReference type="EMBL" id="VXIV02003416">
    <property type="protein sequence ID" value="KAF6017277.1"/>
    <property type="molecule type" value="Genomic_DNA"/>
</dbReference>
<evidence type="ECO:0000256" key="6">
    <source>
        <dbReference type="ARBA" id="ARBA00029455"/>
    </source>
</evidence>
<reference evidence="7" key="1">
    <citation type="submission" date="2020-06" db="EMBL/GenBank/DDBJ databases">
        <title>Draft genome of Bugula neritina, a colonial animal packing powerful symbionts and potential medicines.</title>
        <authorList>
            <person name="Rayko M."/>
        </authorList>
    </citation>
    <scope>NUCLEOTIDE SEQUENCE [LARGE SCALE GENOMIC DNA]</scope>
    <source>
        <strain evidence="7">Kwan_BN1</strain>
    </source>
</reference>
<comment type="subcellular location">
    <subcellularLocation>
        <location evidence="1">Nucleus</location>
        <location evidence="1">Nucleolus</location>
    </subcellularLocation>
</comment>
<dbReference type="Pfam" id="PF04006">
    <property type="entry name" value="Mpp10"/>
    <property type="match status" value="2"/>
</dbReference>
<gene>
    <name evidence="7" type="ORF">EB796_024406</name>
</gene>
<dbReference type="GO" id="GO:0034457">
    <property type="term" value="C:Mpp10 complex"/>
    <property type="evidence" value="ECO:0007669"/>
    <property type="project" value="InterPro"/>
</dbReference>
<keyword evidence="8" id="KW-1185">Reference proteome</keyword>
<sequence>MTSVLDKQDGDFFKDPENFERMPEMYETDEDSTSELAARIKAMEVKALSDQPWQLKGEVTARSRPENSLIQEALEFDSNVAPVPTITMETTQSLEAIIIQRIKDKKEDDSEVKIDPAEEETRKLMSSLFAKLDAVSRSEYSPKPAPKETKVISHLPSLVVEEVQPDTVADSARLAPEEIKLQLVSHKFYQVVKRSIEAIKQAVVNEGKVIRPSKVLSEQQWQLINNAGTECIPNLHKNSVQWGYMQHAKEGDAEEKIDPAEEEIQKMMSSLFSKLDALSSFQYTPKPAPKEVKVISHLPRRKIQLVLNYQHTHTRNQQCFYVVTHFIIEFEKWGMVNSLSKQVNWRSCCASDGRILMNIIYLQ</sequence>
<protein>
    <submittedName>
        <fullName evidence="7">MPHOSPH10</fullName>
    </submittedName>
</protein>
<evidence type="ECO:0000256" key="3">
    <source>
        <dbReference type="ARBA" id="ARBA00022552"/>
    </source>
</evidence>
<dbReference type="PANTHER" id="PTHR17039">
    <property type="entry name" value="U3 SMALL NUCLEOLAR RIBONUCLEOPROTEIN PROTEIN MPP10"/>
    <property type="match status" value="1"/>
</dbReference>
<keyword evidence="5" id="KW-0687">Ribonucleoprotein</keyword>
<keyword evidence="4" id="KW-0539">Nucleus</keyword>
<dbReference type="OrthoDB" id="445326at2759"/>
<dbReference type="PANTHER" id="PTHR17039:SF0">
    <property type="entry name" value="U3 SMALL NUCLEOLAR RIBONUCLEOPROTEIN PROTEIN MPP10"/>
    <property type="match status" value="1"/>
</dbReference>
<dbReference type="GO" id="GO:0005732">
    <property type="term" value="C:sno(s)RNA-containing ribonucleoprotein complex"/>
    <property type="evidence" value="ECO:0007669"/>
    <property type="project" value="InterPro"/>
</dbReference>
<dbReference type="AlphaFoldDB" id="A0A7J7IUP7"/>
<evidence type="ECO:0000256" key="5">
    <source>
        <dbReference type="ARBA" id="ARBA00023274"/>
    </source>
</evidence>
<evidence type="ECO:0000256" key="2">
    <source>
        <dbReference type="ARBA" id="ARBA00022517"/>
    </source>
</evidence>
<organism evidence="7 8">
    <name type="scientific">Bugula neritina</name>
    <name type="common">Brown bryozoan</name>
    <name type="synonym">Sertularia neritina</name>
    <dbReference type="NCBI Taxonomy" id="10212"/>
    <lineage>
        <taxon>Eukaryota</taxon>
        <taxon>Metazoa</taxon>
        <taxon>Spiralia</taxon>
        <taxon>Lophotrochozoa</taxon>
        <taxon>Bryozoa</taxon>
        <taxon>Gymnolaemata</taxon>
        <taxon>Cheilostomatida</taxon>
        <taxon>Flustrina</taxon>
        <taxon>Buguloidea</taxon>
        <taxon>Bugulidae</taxon>
        <taxon>Bugula</taxon>
    </lineage>
</organism>
<keyword evidence="2" id="KW-0690">Ribosome biogenesis</keyword>
<dbReference type="InterPro" id="IPR012173">
    <property type="entry name" value="Mpp10"/>
</dbReference>
<keyword evidence="3" id="KW-0698">rRNA processing</keyword>
<dbReference type="GO" id="GO:0032040">
    <property type="term" value="C:small-subunit processome"/>
    <property type="evidence" value="ECO:0007669"/>
    <property type="project" value="TreeGrafter"/>
</dbReference>
<dbReference type="GO" id="GO:0006364">
    <property type="term" value="P:rRNA processing"/>
    <property type="evidence" value="ECO:0007669"/>
    <property type="project" value="UniProtKB-KW"/>
</dbReference>
<accession>A0A7J7IUP7</accession>
<dbReference type="Proteomes" id="UP000593567">
    <property type="component" value="Unassembled WGS sequence"/>
</dbReference>
<proteinExistence type="inferred from homology"/>